<name>A0A4U0SMN8_9ACTN</name>
<dbReference type="InterPro" id="IPR011008">
    <property type="entry name" value="Dimeric_a/b-barrel"/>
</dbReference>
<comment type="caution">
    <text evidence="2">The sequence shown here is derived from an EMBL/GenBank/DDBJ whole genome shotgun (WGS) entry which is preliminary data.</text>
</comment>
<dbReference type="PROSITE" id="PS51725">
    <property type="entry name" value="ABM"/>
    <property type="match status" value="1"/>
</dbReference>
<proteinExistence type="predicted"/>
<evidence type="ECO:0000313" key="3">
    <source>
        <dbReference type="Proteomes" id="UP000305778"/>
    </source>
</evidence>
<dbReference type="Proteomes" id="UP000305778">
    <property type="component" value="Unassembled WGS sequence"/>
</dbReference>
<gene>
    <name evidence="2" type="ORF">FCI23_12665</name>
</gene>
<protein>
    <recommendedName>
        <fullName evidence="1">ABM domain-containing protein</fullName>
    </recommendedName>
</protein>
<feature type="domain" description="ABM" evidence="1">
    <location>
        <begin position="7"/>
        <end position="96"/>
    </location>
</feature>
<dbReference type="Pfam" id="PF03992">
    <property type="entry name" value="ABM"/>
    <property type="match status" value="1"/>
</dbReference>
<evidence type="ECO:0000313" key="2">
    <source>
        <dbReference type="EMBL" id="TKA11204.1"/>
    </source>
</evidence>
<dbReference type="EMBL" id="SUMC01000009">
    <property type="protein sequence ID" value="TKA11204.1"/>
    <property type="molecule type" value="Genomic_DNA"/>
</dbReference>
<evidence type="ECO:0000259" key="1">
    <source>
        <dbReference type="PROSITE" id="PS51725"/>
    </source>
</evidence>
<organism evidence="2 3">
    <name type="scientific">Actinacidiphila oryziradicis</name>
    <dbReference type="NCBI Taxonomy" id="2571141"/>
    <lineage>
        <taxon>Bacteria</taxon>
        <taxon>Bacillati</taxon>
        <taxon>Actinomycetota</taxon>
        <taxon>Actinomycetes</taxon>
        <taxon>Kitasatosporales</taxon>
        <taxon>Streptomycetaceae</taxon>
        <taxon>Actinacidiphila</taxon>
    </lineage>
</organism>
<dbReference type="SUPFAM" id="SSF54909">
    <property type="entry name" value="Dimeric alpha+beta barrel"/>
    <property type="match status" value="1"/>
</dbReference>
<reference evidence="2 3" key="1">
    <citation type="submission" date="2019-04" db="EMBL/GenBank/DDBJ databases">
        <title>Streptomyces oryziradicis sp. nov., a novel actinomycete isolated from rhizosphere soil of rice (Oryza sativa L.).</title>
        <authorList>
            <person name="Li C."/>
        </authorList>
    </citation>
    <scope>NUCLEOTIDE SEQUENCE [LARGE SCALE GENOMIC DNA]</scope>
    <source>
        <strain evidence="2 3">NEAU-C40</strain>
    </source>
</reference>
<dbReference type="RefSeq" id="WP_136723617.1">
    <property type="nucleotide sequence ID" value="NZ_SUMC01000009.1"/>
</dbReference>
<dbReference type="InterPro" id="IPR007138">
    <property type="entry name" value="ABM_dom"/>
</dbReference>
<accession>A0A4U0SMN8</accession>
<sequence length="105" mass="11632">MAAERAVRAVLTMTVPPQAAAEFEREWAAVAEWVQGQAGCLRQTLSRVAGEEETTYVITSDWTDRGTYHHFETSSRQDGATAGLRGLRTSVHMEVLEIIDHRGDS</sequence>
<keyword evidence="3" id="KW-1185">Reference proteome</keyword>
<dbReference type="Gene3D" id="3.30.70.100">
    <property type="match status" value="1"/>
</dbReference>
<dbReference type="OrthoDB" id="3536734at2"/>
<dbReference type="AlphaFoldDB" id="A0A4U0SMN8"/>